<accession>A0A5J9SKZ8</accession>
<dbReference type="Pfam" id="PF20241">
    <property type="entry name" value="DUF6598"/>
    <property type="match status" value="1"/>
</dbReference>
<protein>
    <recommendedName>
        <fullName evidence="1">DUF6598 domain-containing protein</fullName>
    </recommendedName>
</protein>
<dbReference type="AlphaFoldDB" id="A0A5J9SKZ8"/>
<dbReference type="Gramene" id="TVT99669">
    <property type="protein sequence ID" value="TVT99669"/>
    <property type="gene ID" value="EJB05_54958"/>
</dbReference>
<dbReference type="PANTHER" id="PTHR33065:SF64">
    <property type="entry name" value="OS05G0109100 PROTEIN"/>
    <property type="match status" value="1"/>
</dbReference>
<dbReference type="PANTHER" id="PTHR33065">
    <property type="entry name" value="OS07G0486400 PROTEIN"/>
    <property type="match status" value="1"/>
</dbReference>
<evidence type="ECO:0000259" key="1">
    <source>
        <dbReference type="Pfam" id="PF20241"/>
    </source>
</evidence>
<evidence type="ECO:0000313" key="2">
    <source>
        <dbReference type="EMBL" id="TVT99669.1"/>
    </source>
</evidence>
<reference evidence="2 3" key="1">
    <citation type="journal article" date="2019" name="Sci. Rep.">
        <title>A high-quality genome of Eragrostis curvula grass provides insights into Poaceae evolution and supports new strategies to enhance forage quality.</title>
        <authorList>
            <person name="Carballo J."/>
            <person name="Santos B.A.C.M."/>
            <person name="Zappacosta D."/>
            <person name="Garbus I."/>
            <person name="Selva J.P."/>
            <person name="Gallo C.A."/>
            <person name="Diaz A."/>
            <person name="Albertini E."/>
            <person name="Caccamo M."/>
            <person name="Echenique V."/>
        </authorList>
    </citation>
    <scope>NUCLEOTIDE SEQUENCE [LARGE SCALE GENOMIC DNA]</scope>
    <source>
        <strain evidence="3">cv. Victoria</strain>
        <tissue evidence="2">Leaf</tissue>
    </source>
</reference>
<dbReference type="OrthoDB" id="694865at2759"/>
<dbReference type="Proteomes" id="UP000324897">
    <property type="component" value="Unassembled WGS sequence"/>
</dbReference>
<organism evidence="2 3">
    <name type="scientific">Eragrostis curvula</name>
    <name type="common">weeping love grass</name>
    <dbReference type="NCBI Taxonomy" id="38414"/>
    <lineage>
        <taxon>Eukaryota</taxon>
        <taxon>Viridiplantae</taxon>
        <taxon>Streptophyta</taxon>
        <taxon>Embryophyta</taxon>
        <taxon>Tracheophyta</taxon>
        <taxon>Spermatophyta</taxon>
        <taxon>Magnoliopsida</taxon>
        <taxon>Liliopsida</taxon>
        <taxon>Poales</taxon>
        <taxon>Poaceae</taxon>
        <taxon>PACMAD clade</taxon>
        <taxon>Chloridoideae</taxon>
        <taxon>Eragrostideae</taxon>
        <taxon>Eragrostidinae</taxon>
        <taxon>Eragrostis</taxon>
    </lineage>
</organism>
<comment type="caution">
    <text evidence="2">The sequence shown here is derived from an EMBL/GenBank/DDBJ whole genome shotgun (WGS) entry which is preliminary data.</text>
</comment>
<gene>
    <name evidence="2" type="ORF">EJB05_54958</name>
</gene>
<keyword evidence="3" id="KW-1185">Reference proteome</keyword>
<feature type="domain" description="DUF6598" evidence="1">
    <location>
        <begin position="122"/>
        <end position="170"/>
    </location>
</feature>
<dbReference type="EMBL" id="RWGY01000689">
    <property type="protein sequence ID" value="TVT99669.1"/>
    <property type="molecule type" value="Genomic_DNA"/>
</dbReference>
<proteinExistence type="predicted"/>
<dbReference type="InterPro" id="IPR046533">
    <property type="entry name" value="DUF6598"/>
</dbReference>
<evidence type="ECO:0000313" key="3">
    <source>
        <dbReference type="Proteomes" id="UP000324897"/>
    </source>
</evidence>
<name>A0A5J9SKZ8_9POAL</name>
<sequence length="200" mass="23026">MDDDGDEFAGLEPFFFDEAVVVAEHAAAEDKRRKKEQEEALKKEQRMQKAIAYQSVLDKITEYDPTLGCEYITRFYMADLSVFDLDEESPLGPMRYTQTQTTGEYGTRCRQGKKWFYPENSANVISVKISSSDVGFPIYAYGTVIARDSLDWKCLYLFNRDRDTCQVINYKLFLRLSLDDQSRIDLTIGISSLKLVVLDL</sequence>